<protein>
    <submittedName>
        <fullName evidence="1">Uncharacterized protein</fullName>
    </submittedName>
</protein>
<gene>
    <name evidence="1" type="ORF">Cflav_PD0486</name>
</gene>
<name>B9XRD1_PEDPL</name>
<evidence type="ECO:0000313" key="2">
    <source>
        <dbReference type="Proteomes" id="UP000003688"/>
    </source>
</evidence>
<proteinExistence type="predicted"/>
<sequence length="114" mass="11538">MGGDPASGHVKQLTVTYTVGWQQTVVVAEGSSINVMGGTGTRAIVSANYAPVDGSNGGVDVASRFGAVRGVTIVSDTMGGDPAPGKVKQLKMVYSVGGKQETVTVLENGVLNVE</sequence>
<dbReference type="RefSeq" id="WP_007418364.1">
    <property type="nucleotide sequence ID" value="NZ_ABOX02000062.1"/>
</dbReference>
<dbReference type="AlphaFoldDB" id="B9XRD1"/>
<reference evidence="1 2" key="1">
    <citation type="journal article" date="2011" name="J. Bacteriol.">
        <title>Genome sequence of 'Pedosphaera parvula' Ellin514, an aerobic Verrucomicrobial isolate from pasture soil.</title>
        <authorList>
            <person name="Kant R."/>
            <person name="van Passel M.W."/>
            <person name="Sangwan P."/>
            <person name="Palva A."/>
            <person name="Lucas S."/>
            <person name="Copeland A."/>
            <person name="Lapidus A."/>
            <person name="Glavina Del Rio T."/>
            <person name="Dalin E."/>
            <person name="Tice H."/>
            <person name="Bruce D."/>
            <person name="Goodwin L."/>
            <person name="Pitluck S."/>
            <person name="Chertkov O."/>
            <person name="Larimer F.W."/>
            <person name="Land M.L."/>
            <person name="Hauser L."/>
            <person name="Brettin T.S."/>
            <person name="Detter J.C."/>
            <person name="Han S."/>
            <person name="de Vos W.M."/>
            <person name="Janssen P.H."/>
            <person name="Smidt H."/>
        </authorList>
    </citation>
    <scope>NUCLEOTIDE SEQUENCE [LARGE SCALE GENOMIC DNA]</scope>
    <source>
        <strain evidence="1 2">Ellin514</strain>
    </source>
</reference>
<dbReference type="Proteomes" id="UP000003688">
    <property type="component" value="Unassembled WGS sequence"/>
</dbReference>
<dbReference type="EMBL" id="ABOX02000062">
    <property type="protein sequence ID" value="EEF57618.1"/>
    <property type="molecule type" value="Genomic_DNA"/>
</dbReference>
<accession>B9XRD1</accession>
<evidence type="ECO:0000313" key="1">
    <source>
        <dbReference type="EMBL" id="EEF57618.1"/>
    </source>
</evidence>
<organism evidence="1 2">
    <name type="scientific">Pedosphaera parvula (strain Ellin514)</name>
    <dbReference type="NCBI Taxonomy" id="320771"/>
    <lineage>
        <taxon>Bacteria</taxon>
        <taxon>Pseudomonadati</taxon>
        <taxon>Verrucomicrobiota</taxon>
        <taxon>Pedosphaerae</taxon>
        <taxon>Pedosphaerales</taxon>
        <taxon>Pedosphaeraceae</taxon>
        <taxon>Pedosphaera</taxon>
    </lineage>
</organism>
<keyword evidence="2" id="KW-1185">Reference proteome</keyword>
<comment type="caution">
    <text evidence="1">The sequence shown here is derived from an EMBL/GenBank/DDBJ whole genome shotgun (WGS) entry which is preliminary data.</text>
</comment>